<evidence type="ECO:0000256" key="4">
    <source>
        <dbReference type="SAM" id="MobiDB-lite"/>
    </source>
</evidence>
<protein>
    <submittedName>
        <fullName evidence="6">Caudovirus prohead protease</fullName>
    </submittedName>
</protein>
<dbReference type="GO" id="GO:0008233">
    <property type="term" value="F:peptidase activity"/>
    <property type="evidence" value="ECO:0007669"/>
    <property type="project" value="UniProtKB-KW"/>
</dbReference>
<feature type="domain" description="Prohead serine protease" evidence="5">
    <location>
        <begin position="73"/>
        <end position="175"/>
    </location>
</feature>
<keyword evidence="1" id="KW-1188">Viral release from host cell</keyword>
<sequence>MSEAIVKDRVDVASIEMRVVPASYNEVDRTFEIVFSTGAAVRRYSWRFGGYYDELLSLDPAHVRLERLNTGRAPFLQDHDSWTVEKVIGSIVAGSVRVEDGKMIGRVQMHQTERALELTERMARGELCSVSLGYQTYEHLLVERDGEIDQRTATDWEPYELSLVSIPADNDSHTRNQPRGAECVVRTNTETIMSGTTGTKVKAPKATTSKRKTDEGSEPEGSHGDDGTTPEAGETRNQPEPSTSREEAAAKAAGAREERARASEIRMHVKRAGLKESVAERLIKEGKSVLEAREAIIDEWFDENRGEEIHSTVGVETEERDKVKGAMARALLNRHDPRRYKLEEGDDARQFGGDSLLDLGVRYVSRIGEKLPEVGNKMVRAGLILGQRIGGMHVSSDFSHILANVAGRTLQDSYREAPRAFEPLVRMRAVADFKPVSVTKLGPASDLDEVKEGAEYSRATIDDTGDTYKLLKYGKVIAISREAIINDDLDAFSRIWD</sequence>
<dbReference type="GO" id="GO:0006508">
    <property type="term" value="P:proteolysis"/>
    <property type="evidence" value="ECO:0007669"/>
    <property type="project" value="UniProtKB-KW"/>
</dbReference>
<dbReference type="InterPro" id="IPR054613">
    <property type="entry name" value="Peptidase_S78_dom"/>
</dbReference>
<evidence type="ECO:0000313" key="7">
    <source>
        <dbReference type="Proteomes" id="UP000320390"/>
    </source>
</evidence>
<dbReference type="RefSeq" id="WP_145194201.1">
    <property type="nucleotide sequence ID" value="NZ_CP036434.1"/>
</dbReference>
<feature type="compositionally biased region" description="Basic and acidic residues" evidence="4">
    <location>
        <begin position="243"/>
        <end position="263"/>
    </location>
</feature>
<keyword evidence="3" id="KW-0378">Hydrolase</keyword>
<organism evidence="6 7">
    <name type="scientific">Saltatorellus ferox</name>
    <dbReference type="NCBI Taxonomy" id="2528018"/>
    <lineage>
        <taxon>Bacteria</taxon>
        <taxon>Pseudomonadati</taxon>
        <taxon>Planctomycetota</taxon>
        <taxon>Planctomycetia</taxon>
        <taxon>Planctomycetia incertae sedis</taxon>
        <taxon>Saltatorellus</taxon>
    </lineage>
</organism>
<reference evidence="6 7" key="1">
    <citation type="submission" date="2019-02" db="EMBL/GenBank/DDBJ databases">
        <title>Deep-cultivation of Planctomycetes and their phenomic and genomic characterization uncovers novel biology.</title>
        <authorList>
            <person name="Wiegand S."/>
            <person name="Jogler M."/>
            <person name="Boedeker C."/>
            <person name="Pinto D."/>
            <person name="Vollmers J."/>
            <person name="Rivas-Marin E."/>
            <person name="Kohn T."/>
            <person name="Peeters S.H."/>
            <person name="Heuer A."/>
            <person name="Rast P."/>
            <person name="Oberbeckmann S."/>
            <person name="Bunk B."/>
            <person name="Jeske O."/>
            <person name="Meyerdierks A."/>
            <person name="Storesund J.E."/>
            <person name="Kallscheuer N."/>
            <person name="Luecker S."/>
            <person name="Lage O.M."/>
            <person name="Pohl T."/>
            <person name="Merkel B.J."/>
            <person name="Hornburger P."/>
            <person name="Mueller R.-W."/>
            <person name="Bruemmer F."/>
            <person name="Labrenz M."/>
            <person name="Spormann A.M."/>
            <person name="Op den Camp H."/>
            <person name="Overmann J."/>
            <person name="Amann R."/>
            <person name="Jetten M.S.M."/>
            <person name="Mascher T."/>
            <person name="Medema M.H."/>
            <person name="Devos D.P."/>
            <person name="Kaster A.-K."/>
            <person name="Ovreas L."/>
            <person name="Rohde M."/>
            <person name="Galperin M.Y."/>
            <person name="Jogler C."/>
        </authorList>
    </citation>
    <scope>NUCLEOTIDE SEQUENCE [LARGE SCALE GENOMIC DNA]</scope>
    <source>
        <strain evidence="6 7">Poly30</strain>
    </source>
</reference>
<dbReference type="EMBL" id="CP036434">
    <property type="protein sequence ID" value="QDV04755.1"/>
    <property type="molecule type" value="Genomic_DNA"/>
</dbReference>
<name>A0A518EKY1_9BACT</name>
<dbReference type="AlphaFoldDB" id="A0A518EKY1"/>
<evidence type="ECO:0000256" key="3">
    <source>
        <dbReference type="ARBA" id="ARBA00022801"/>
    </source>
</evidence>
<feature type="compositionally biased region" description="Polar residues" evidence="4">
    <location>
        <begin position="186"/>
        <end position="199"/>
    </location>
</feature>
<dbReference type="OrthoDB" id="9806592at2"/>
<gene>
    <name evidence="6" type="ORF">Poly30_02480</name>
</gene>
<dbReference type="Pfam" id="PF25209">
    <property type="entry name" value="Phage_capsid_4"/>
    <property type="match status" value="1"/>
</dbReference>
<proteinExistence type="predicted"/>
<feature type="compositionally biased region" description="Basic and acidic residues" evidence="4">
    <location>
        <begin position="211"/>
        <end position="226"/>
    </location>
</feature>
<evidence type="ECO:0000259" key="5">
    <source>
        <dbReference type="Pfam" id="PF04586"/>
    </source>
</evidence>
<evidence type="ECO:0000256" key="1">
    <source>
        <dbReference type="ARBA" id="ARBA00022612"/>
    </source>
</evidence>
<evidence type="ECO:0000256" key="2">
    <source>
        <dbReference type="ARBA" id="ARBA00022670"/>
    </source>
</evidence>
<dbReference type="Proteomes" id="UP000320390">
    <property type="component" value="Chromosome"/>
</dbReference>
<keyword evidence="7" id="KW-1185">Reference proteome</keyword>
<accession>A0A518EKY1</accession>
<evidence type="ECO:0000313" key="6">
    <source>
        <dbReference type="EMBL" id="QDV04755.1"/>
    </source>
</evidence>
<feature type="region of interest" description="Disordered" evidence="4">
    <location>
        <begin position="167"/>
        <end position="263"/>
    </location>
</feature>
<keyword evidence="2 6" id="KW-0645">Protease</keyword>
<dbReference type="Pfam" id="PF04586">
    <property type="entry name" value="Peptidase_S78"/>
    <property type="match status" value="1"/>
</dbReference>